<keyword evidence="10" id="KW-1185">Reference proteome</keyword>
<dbReference type="SUPFAM" id="SSF54373">
    <property type="entry name" value="FAD-linked reductases, C-terminal domain"/>
    <property type="match status" value="1"/>
</dbReference>
<dbReference type="GO" id="GO:0016614">
    <property type="term" value="F:oxidoreductase activity, acting on CH-OH group of donors"/>
    <property type="evidence" value="ECO:0007669"/>
    <property type="project" value="InterPro"/>
</dbReference>
<accession>A0A1X2KV31</accession>
<evidence type="ECO:0000256" key="1">
    <source>
        <dbReference type="ARBA" id="ARBA00001974"/>
    </source>
</evidence>
<dbReference type="InterPro" id="IPR007867">
    <property type="entry name" value="GMC_OxRtase_C"/>
</dbReference>
<dbReference type="Gene3D" id="3.30.560.10">
    <property type="entry name" value="Glucose Oxidase, domain 3"/>
    <property type="match status" value="1"/>
</dbReference>
<feature type="binding site" evidence="5">
    <location>
        <position position="115"/>
    </location>
    <ligand>
        <name>FAD</name>
        <dbReference type="ChEBI" id="CHEBI:57692"/>
    </ligand>
</feature>
<evidence type="ECO:0000256" key="5">
    <source>
        <dbReference type="PIRSR" id="PIRSR000137-2"/>
    </source>
</evidence>
<gene>
    <name evidence="9" type="ORF">B8W69_18310</name>
</gene>
<evidence type="ECO:0000256" key="3">
    <source>
        <dbReference type="ARBA" id="ARBA00022630"/>
    </source>
</evidence>
<protein>
    <submittedName>
        <fullName evidence="9">Oxidoreductase</fullName>
    </submittedName>
</protein>
<evidence type="ECO:0000259" key="8">
    <source>
        <dbReference type="PROSITE" id="PS00624"/>
    </source>
</evidence>
<name>A0A1X2KV31_9MYCO</name>
<comment type="caution">
    <text evidence="9">The sequence shown here is derived from an EMBL/GenBank/DDBJ whole genome shotgun (WGS) entry which is preliminary data.</text>
</comment>
<keyword evidence="3 6" id="KW-0285">Flavoprotein</keyword>
<dbReference type="PANTHER" id="PTHR11552">
    <property type="entry name" value="GLUCOSE-METHANOL-CHOLINE GMC OXIDOREDUCTASE"/>
    <property type="match status" value="1"/>
</dbReference>
<dbReference type="EMBL" id="NCXM01000019">
    <property type="protein sequence ID" value="OSC25629.1"/>
    <property type="molecule type" value="Genomic_DNA"/>
</dbReference>
<dbReference type="OrthoDB" id="9785276at2"/>
<evidence type="ECO:0000256" key="4">
    <source>
        <dbReference type="ARBA" id="ARBA00022827"/>
    </source>
</evidence>
<dbReference type="InterPro" id="IPR012132">
    <property type="entry name" value="GMC_OxRdtase"/>
</dbReference>
<feature type="domain" description="Glucose-methanol-choline oxidoreductase N-terminal" evidence="7">
    <location>
        <begin position="113"/>
        <end position="136"/>
    </location>
</feature>
<evidence type="ECO:0000313" key="10">
    <source>
        <dbReference type="Proteomes" id="UP000242320"/>
    </source>
</evidence>
<evidence type="ECO:0000256" key="6">
    <source>
        <dbReference type="RuleBase" id="RU003968"/>
    </source>
</evidence>
<keyword evidence="4 5" id="KW-0274">FAD</keyword>
<dbReference type="SUPFAM" id="SSF51905">
    <property type="entry name" value="FAD/NAD(P)-binding domain"/>
    <property type="match status" value="1"/>
</dbReference>
<sequence>MNYAADYFTNSNSQEADFAGQVRRNQQELASRLKPDYDFIVCGSGSSGSVVARRLAENPSVSVLLLEAGGHDDVPAVMRAEQWPLNLGSERDWGFFSQPSEELNGRSIPMSMGKVVGGGSSINVMIWARGHKRDWDFFATEAGDPAWNYDSVLEIYRAVEDWHGAPDPDYRGTGGPVFVQPAPDPSPIAQAMVEGAQSVGIPSFENQNGRMMEGPGGAAITDLILHDGYRQSVFRSYVFPYMHRPNLTVLTAALVTRVIFDGHTATGVEFTHSGSLHRVAAASEVVLSLGAINTPKVLMQSGVGDEAELRRHGIPVVQHLPGVGRNLQDHVGFDCVWEYRQPLPPRNNGVEATYFWTSITGLDSPDLQTCQAEFPKSSSAENTARFRPPETGWNLFGGLVQPKSRGEIRLTGPSPLDPVEIHANMLSHPDDVKAAIACVELCRAVANSAELRAFTKREVMPGNLKRAELERFVRDAASSYWHQSGSAKMGQDAMSVVDGALKVYGMQRLRIADGSIMPRVTTGNTQAPCVIIGERAAAMLRAEHHA</sequence>
<feature type="domain" description="Glucose-methanol-choline oxidoreductase N-terminal" evidence="8">
    <location>
        <begin position="290"/>
        <end position="304"/>
    </location>
</feature>
<comment type="cofactor">
    <cofactor evidence="1 5">
        <name>FAD</name>
        <dbReference type="ChEBI" id="CHEBI:57692"/>
    </cofactor>
</comment>
<feature type="binding site" evidence="5">
    <location>
        <position position="514"/>
    </location>
    <ligand>
        <name>FAD</name>
        <dbReference type="ChEBI" id="CHEBI:57692"/>
    </ligand>
</feature>
<dbReference type="RefSeq" id="WP_085291227.1">
    <property type="nucleotide sequence ID" value="NZ_NCXM01000019.1"/>
</dbReference>
<comment type="similarity">
    <text evidence="2 6">Belongs to the GMC oxidoreductase family.</text>
</comment>
<dbReference type="InterPro" id="IPR036188">
    <property type="entry name" value="FAD/NAD-bd_sf"/>
</dbReference>
<dbReference type="PROSITE" id="PS00623">
    <property type="entry name" value="GMC_OXRED_1"/>
    <property type="match status" value="1"/>
</dbReference>
<feature type="binding site" evidence="5">
    <location>
        <position position="480"/>
    </location>
    <ligand>
        <name>substrate</name>
    </ligand>
</feature>
<proteinExistence type="inferred from homology"/>
<organism evidence="9 10">
    <name type="scientific">Mycolicibacterium vulneris</name>
    <dbReference type="NCBI Taxonomy" id="547163"/>
    <lineage>
        <taxon>Bacteria</taxon>
        <taxon>Bacillati</taxon>
        <taxon>Actinomycetota</taxon>
        <taxon>Actinomycetes</taxon>
        <taxon>Mycobacteriales</taxon>
        <taxon>Mycobacteriaceae</taxon>
        <taxon>Mycolicibacterium</taxon>
    </lineage>
</organism>
<dbReference type="Pfam" id="PF05199">
    <property type="entry name" value="GMC_oxred_C"/>
    <property type="match status" value="1"/>
</dbReference>
<dbReference type="GO" id="GO:0050660">
    <property type="term" value="F:flavin adenine dinucleotide binding"/>
    <property type="evidence" value="ECO:0007669"/>
    <property type="project" value="InterPro"/>
</dbReference>
<dbReference type="Gene3D" id="3.50.50.60">
    <property type="entry name" value="FAD/NAD(P)-binding domain"/>
    <property type="match status" value="1"/>
</dbReference>
<dbReference type="InterPro" id="IPR000172">
    <property type="entry name" value="GMC_OxRdtase_N"/>
</dbReference>
<dbReference type="PIRSF" id="PIRSF000137">
    <property type="entry name" value="Alcohol_oxidase"/>
    <property type="match status" value="1"/>
</dbReference>
<reference evidence="9 10" key="1">
    <citation type="submission" date="2017-04" db="EMBL/GenBank/DDBJ databases">
        <title>The new phylogeny of genus Mycobacterium.</title>
        <authorList>
            <person name="Tortoli E."/>
            <person name="Trovato A."/>
            <person name="Cirillo D.M."/>
        </authorList>
    </citation>
    <scope>NUCLEOTIDE SEQUENCE [LARGE SCALE GENOMIC DNA]</scope>
    <source>
        <strain evidence="9 10">DSM 45247</strain>
    </source>
</reference>
<evidence type="ECO:0000313" key="9">
    <source>
        <dbReference type="EMBL" id="OSC25629.1"/>
    </source>
</evidence>
<evidence type="ECO:0000256" key="2">
    <source>
        <dbReference type="ARBA" id="ARBA00010790"/>
    </source>
</evidence>
<dbReference type="Proteomes" id="UP000242320">
    <property type="component" value="Unassembled WGS sequence"/>
</dbReference>
<dbReference type="PROSITE" id="PS00624">
    <property type="entry name" value="GMC_OXRED_2"/>
    <property type="match status" value="1"/>
</dbReference>
<dbReference type="PANTHER" id="PTHR11552:SF147">
    <property type="entry name" value="CHOLINE DEHYDROGENASE, MITOCHONDRIAL"/>
    <property type="match status" value="1"/>
</dbReference>
<dbReference type="Pfam" id="PF00732">
    <property type="entry name" value="GMC_oxred_N"/>
    <property type="match status" value="1"/>
</dbReference>
<dbReference type="AlphaFoldDB" id="A0A1X2KV31"/>
<evidence type="ECO:0000259" key="7">
    <source>
        <dbReference type="PROSITE" id="PS00623"/>
    </source>
</evidence>
<feature type="binding site" evidence="5">
    <location>
        <begin position="481"/>
        <end position="482"/>
    </location>
    <ligand>
        <name>FAD</name>
        <dbReference type="ChEBI" id="CHEBI:57692"/>
    </ligand>
</feature>
<feature type="binding site" evidence="5">
    <location>
        <position position="255"/>
    </location>
    <ligand>
        <name>FAD</name>
        <dbReference type="ChEBI" id="CHEBI:57692"/>
    </ligand>
</feature>